<dbReference type="Pfam" id="PF00440">
    <property type="entry name" value="TetR_N"/>
    <property type="match status" value="1"/>
</dbReference>
<reference evidence="5" key="1">
    <citation type="journal article" date="2019" name="Int. J. Syst. Evol. Microbiol.">
        <title>The Global Catalogue of Microorganisms (GCM) 10K type strain sequencing project: providing services to taxonomists for standard genome sequencing and annotation.</title>
        <authorList>
            <consortium name="The Broad Institute Genomics Platform"/>
            <consortium name="The Broad Institute Genome Sequencing Center for Infectious Disease"/>
            <person name="Wu L."/>
            <person name="Ma J."/>
        </authorList>
    </citation>
    <scope>NUCLEOTIDE SEQUENCE [LARGE SCALE GENOMIC DNA]</scope>
    <source>
        <strain evidence="5">JCM 10425</strain>
    </source>
</reference>
<gene>
    <name evidence="4" type="ORF">GCM10009539_34630</name>
</gene>
<dbReference type="Proteomes" id="UP001500967">
    <property type="component" value="Unassembled WGS sequence"/>
</dbReference>
<comment type="caution">
    <text evidence="4">The sequence shown here is derived from an EMBL/GenBank/DDBJ whole genome shotgun (WGS) entry which is preliminary data.</text>
</comment>
<name>A0ABP3E1B2_9ACTN</name>
<dbReference type="InterPro" id="IPR009057">
    <property type="entry name" value="Homeodomain-like_sf"/>
</dbReference>
<evidence type="ECO:0000313" key="5">
    <source>
        <dbReference type="Proteomes" id="UP001500967"/>
    </source>
</evidence>
<feature type="DNA-binding region" description="H-T-H motif" evidence="2">
    <location>
        <begin position="55"/>
        <end position="74"/>
    </location>
</feature>
<feature type="domain" description="HTH tetR-type" evidence="3">
    <location>
        <begin position="32"/>
        <end position="92"/>
    </location>
</feature>
<dbReference type="PROSITE" id="PS50977">
    <property type="entry name" value="HTH_TETR_2"/>
    <property type="match status" value="1"/>
</dbReference>
<accession>A0ABP3E1B2</accession>
<keyword evidence="1 2" id="KW-0238">DNA-binding</keyword>
<dbReference type="EMBL" id="BAAAGX010000014">
    <property type="protein sequence ID" value="GAA0246343.1"/>
    <property type="molecule type" value="Genomic_DNA"/>
</dbReference>
<dbReference type="PANTHER" id="PTHR30055">
    <property type="entry name" value="HTH-TYPE TRANSCRIPTIONAL REGULATOR RUTR"/>
    <property type="match status" value="1"/>
</dbReference>
<dbReference type="PANTHER" id="PTHR30055:SF219">
    <property type="entry name" value="TRANSCRIPTIONAL REGULATORY PROTEIN"/>
    <property type="match status" value="1"/>
</dbReference>
<dbReference type="InterPro" id="IPR001647">
    <property type="entry name" value="HTH_TetR"/>
</dbReference>
<dbReference type="InterPro" id="IPR050109">
    <property type="entry name" value="HTH-type_TetR-like_transc_reg"/>
</dbReference>
<evidence type="ECO:0000256" key="1">
    <source>
        <dbReference type="ARBA" id="ARBA00023125"/>
    </source>
</evidence>
<sequence>MGAHLGQDPQLGEDFDGGAAEVHRVSGGAQARRTFDDLLRGARQCLIERGWARTTVRDIAEAAGVNHAAIGYHFGSKDALLTQALVEAMEQLSAELAEQSRTDGTEARWQALIDTFTTHRRLWVAQLEAAVQAEHSPEIRRHLAEGQREGREGLGGSVPLALVTGLMLQWLVDPAHAPDAAEALAGVRTLAADLVTGDRSEVIGR</sequence>
<keyword evidence="5" id="KW-1185">Reference proteome</keyword>
<evidence type="ECO:0000256" key="2">
    <source>
        <dbReference type="PROSITE-ProRule" id="PRU00335"/>
    </source>
</evidence>
<dbReference type="PRINTS" id="PR00455">
    <property type="entry name" value="HTHTETR"/>
</dbReference>
<protein>
    <submittedName>
        <fullName evidence="4">TetR/AcrR family transcriptional regulator</fullName>
    </submittedName>
</protein>
<evidence type="ECO:0000313" key="4">
    <source>
        <dbReference type="EMBL" id="GAA0246343.1"/>
    </source>
</evidence>
<dbReference type="SUPFAM" id="SSF46689">
    <property type="entry name" value="Homeodomain-like"/>
    <property type="match status" value="1"/>
</dbReference>
<evidence type="ECO:0000259" key="3">
    <source>
        <dbReference type="PROSITE" id="PS50977"/>
    </source>
</evidence>
<proteinExistence type="predicted"/>
<dbReference type="Gene3D" id="1.10.357.10">
    <property type="entry name" value="Tetracycline Repressor, domain 2"/>
    <property type="match status" value="1"/>
</dbReference>
<organism evidence="4 5">
    <name type="scientific">Cryptosporangium japonicum</name>
    <dbReference type="NCBI Taxonomy" id="80872"/>
    <lineage>
        <taxon>Bacteria</taxon>
        <taxon>Bacillati</taxon>
        <taxon>Actinomycetota</taxon>
        <taxon>Actinomycetes</taxon>
        <taxon>Cryptosporangiales</taxon>
        <taxon>Cryptosporangiaceae</taxon>
        <taxon>Cryptosporangium</taxon>
    </lineage>
</organism>